<dbReference type="Proteomes" id="UP001321760">
    <property type="component" value="Unassembled WGS sequence"/>
</dbReference>
<sequence>MMSDELVTEGEPNVSIRTEQDMMTDVLGALLGETLFGALHLLAWSGPFPTHAETILWRVASLVCLMSFAMLLLIFASIIFFIFVAALVMVYVRAKRNLHEDSSITAGSSTTSVTSSFSRSSAGMRAKMENFFGALKETCEWEILKRCGKLYTTLFASLYAVCRICIVLECYRTLAYATDEVFQRPDWSRYLIHV</sequence>
<dbReference type="EMBL" id="MU865963">
    <property type="protein sequence ID" value="KAK4445717.1"/>
    <property type="molecule type" value="Genomic_DNA"/>
</dbReference>
<reference evidence="2" key="2">
    <citation type="submission" date="2023-05" db="EMBL/GenBank/DDBJ databases">
        <authorList>
            <consortium name="Lawrence Berkeley National Laboratory"/>
            <person name="Steindorff A."/>
            <person name="Hensen N."/>
            <person name="Bonometti L."/>
            <person name="Westerberg I."/>
            <person name="Brannstrom I.O."/>
            <person name="Guillou S."/>
            <person name="Cros-Aarteil S."/>
            <person name="Calhoun S."/>
            <person name="Haridas S."/>
            <person name="Kuo A."/>
            <person name="Mondo S."/>
            <person name="Pangilinan J."/>
            <person name="Riley R."/>
            <person name="Labutti K."/>
            <person name="Andreopoulos B."/>
            <person name="Lipzen A."/>
            <person name="Chen C."/>
            <person name="Yanf M."/>
            <person name="Daum C."/>
            <person name="Ng V."/>
            <person name="Clum A."/>
            <person name="Ohm R."/>
            <person name="Martin F."/>
            <person name="Silar P."/>
            <person name="Natvig D."/>
            <person name="Lalanne C."/>
            <person name="Gautier V."/>
            <person name="Ament-Velasquez S.L."/>
            <person name="Kruys A."/>
            <person name="Hutchinson M.I."/>
            <person name="Powell A.J."/>
            <person name="Barry K."/>
            <person name="Miller A.N."/>
            <person name="Grigoriev I.V."/>
            <person name="Debuchy R."/>
            <person name="Gladieux P."/>
            <person name="Thoren M.H."/>
            <person name="Johannesson H."/>
        </authorList>
    </citation>
    <scope>NUCLEOTIDE SEQUENCE</scope>
    <source>
        <strain evidence="2">PSN243</strain>
    </source>
</reference>
<keyword evidence="1" id="KW-1133">Transmembrane helix</keyword>
<organism evidence="2 3">
    <name type="scientific">Podospora aff. communis PSN243</name>
    <dbReference type="NCBI Taxonomy" id="3040156"/>
    <lineage>
        <taxon>Eukaryota</taxon>
        <taxon>Fungi</taxon>
        <taxon>Dikarya</taxon>
        <taxon>Ascomycota</taxon>
        <taxon>Pezizomycotina</taxon>
        <taxon>Sordariomycetes</taxon>
        <taxon>Sordariomycetidae</taxon>
        <taxon>Sordariales</taxon>
        <taxon>Podosporaceae</taxon>
        <taxon>Podospora</taxon>
    </lineage>
</organism>
<reference evidence="2" key="1">
    <citation type="journal article" date="2023" name="Mol. Phylogenet. Evol.">
        <title>Genome-scale phylogeny and comparative genomics of the fungal order Sordariales.</title>
        <authorList>
            <person name="Hensen N."/>
            <person name="Bonometti L."/>
            <person name="Westerberg I."/>
            <person name="Brannstrom I.O."/>
            <person name="Guillou S."/>
            <person name="Cros-Aarteil S."/>
            <person name="Calhoun S."/>
            <person name="Haridas S."/>
            <person name="Kuo A."/>
            <person name="Mondo S."/>
            <person name="Pangilinan J."/>
            <person name="Riley R."/>
            <person name="LaButti K."/>
            <person name="Andreopoulos B."/>
            <person name="Lipzen A."/>
            <person name="Chen C."/>
            <person name="Yan M."/>
            <person name="Daum C."/>
            <person name="Ng V."/>
            <person name="Clum A."/>
            <person name="Steindorff A."/>
            <person name="Ohm R.A."/>
            <person name="Martin F."/>
            <person name="Silar P."/>
            <person name="Natvig D.O."/>
            <person name="Lalanne C."/>
            <person name="Gautier V."/>
            <person name="Ament-Velasquez S.L."/>
            <person name="Kruys A."/>
            <person name="Hutchinson M.I."/>
            <person name="Powell A.J."/>
            <person name="Barry K."/>
            <person name="Miller A.N."/>
            <person name="Grigoriev I.V."/>
            <person name="Debuchy R."/>
            <person name="Gladieux P."/>
            <person name="Hiltunen Thoren M."/>
            <person name="Johannesson H."/>
        </authorList>
    </citation>
    <scope>NUCLEOTIDE SEQUENCE</scope>
    <source>
        <strain evidence="2">PSN243</strain>
    </source>
</reference>
<dbReference type="AlphaFoldDB" id="A0AAV9GES3"/>
<accession>A0AAV9GES3</accession>
<keyword evidence="1" id="KW-0472">Membrane</keyword>
<comment type="caution">
    <text evidence="2">The sequence shown here is derived from an EMBL/GenBank/DDBJ whole genome shotgun (WGS) entry which is preliminary data.</text>
</comment>
<evidence type="ECO:0000256" key="1">
    <source>
        <dbReference type="SAM" id="Phobius"/>
    </source>
</evidence>
<name>A0AAV9GES3_9PEZI</name>
<evidence type="ECO:0000313" key="2">
    <source>
        <dbReference type="EMBL" id="KAK4445717.1"/>
    </source>
</evidence>
<feature type="transmembrane region" description="Helical" evidence="1">
    <location>
        <begin position="26"/>
        <end position="47"/>
    </location>
</feature>
<dbReference type="PANTHER" id="PTHR35043">
    <property type="entry name" value="TRANSCRIPTION FACTOR DOMAIN-CONTAINING PROTEIN"/>
    <property type="match status" value="1"/>
</dbReference>
<dbReference type="PANTHER" id="PTHR35043:SF7">
    <property type="entry name" value="TRANSCRIPTION FACTOR DOMAIN-CONTAINING PROTEIN"/>
    <property type="match status" value="1"/>
</dbReference>
<evidence type="ECO:0000313" key="3">
    <source>
        <dbReference type="Proteomes" id="UP001321760"/>
    </source>
</evidence>
<gene>
    <name evidence="2" type="ORF">QBC34DRAFT_412949</name>
</gene>
<keyword evidence="3" id="KW-1185">Reference proteome</keyword>
<proteinExistence type="predicted"/>
<keyword evidence="1" id="KW-0812">Transmembrane</keyword>
<protein>
    <submittedName>
        <fullName evidence="2">Uncharacterized protein</fullName>
    </submittedName>
</protein>
<feature type="transmembrane region" description="Helical" evidence="1">
    <location>
        <begin position="59"/>
        <end position="92"/>
    </location>
</feature>